<dbReference type="InterPro" id="IPR036457">
    <property type="entry name" value="PPM-type-like_dom_sf"/>
</dbReference>
<proteinExistence type="inferred from homology"/>
<dbReference type="SMART" id="SM00332">
    <property type="entry name" value="PP2Cc"/>
    <property type="match status" value="1"/>
</dbReference>
<comment type="similarity">
    <text evidence="5">Belongs to the PP2C family.</text>
</comment>
<evidence type="ECO:0000313" key="10">
    <source>
        <dbReference type="Proteomes" id="UP001530377"/>
    </source>
</evidence>
<sequence>MRHLHLGAADRPRRHRHDSNPQTQRNEVNDLRRLVRIQNHLIMGGLSFCALALVIISLVLVQQIHHPNDERRPFWEQKKSRFGPDRQHKQRQHNVKQSHQLQRNQNQLRKKKIYTSILVSNCSHFGCLLPPLDIDRLKNDNATMSFYYPSIASYNHIMITLKGNRANPQPVNQDQVVLIPSYVYSMEVRQKNGLLIEAINDPEDDFFVGVFDGHGKKGHEVAKYVSEEIPSRIASKMLRNNYKDDKESSITVDMIVETFLEVDEGVPIADGGSTANIMLRVGNHLHMANTGDSTSFIVIYEPPDEYDERLTKINRDYIAKPRGSTDDNTSEELLILHLQGKVTIHHQNVRHKPHLPHERSRIESRGGRVVIPPLNPDDSRETVADDSKVMMAREIAGLRQGDDAGLSISRSIGDRKWTAAGVIPDPDVVVIDLKEFWSVNDVDSIGSKKKVFIVLGSDGLFNKRKVEYVSSHLAYGLFEQFDDNEDIIERDAKDQEQQHAFSSKLLEVGKKLATMASPLSETWYRDDMTFIAKIVELQS</sequence>
<dbReference type="Proteomes" id="UP001530377">
    <property type="component" value="Unassembled WGS sequence"/>
</dbReference>
<dbReference type="Pfam" id="PF00481">
    <property type="entry name" value="PP2C"/>
    <property type="match status" value="2"/>
</dbReference>
<keyword evidence="3 5" id="KW-0378">Hydrolase</keyword>
<feature type="transmembrane region" description="Helical" evidence="7">
    <location>
        <begin position="41"/>
        <end position="61"/>
    </location>
</feature>
<dbReference type="AlphaFoldDB" id="A0ABD3SB81"/>
<reference evidence="9 10" key="1">
    <citation type="submission" date="2024-10" db="EMBL/GenBank/DDBJ databases">
        <title>Updated reference genomes for cyclostephanoid diatoms.</title>
        <authorList>
            <person name="Roberts W.R."/>
            <person name="Alverson A.J."/>
        </authorList>
    </citation>
    <scope>NUCLEOTIDE SEQUENCE [LARGE SCALE GENOMIC DNA]</scope>
    <source>
        <strain evidence="9 10">AJA228-03</strain>
    </source>
</reference>
<evidence type="ECO:0000259" key="8">
    <source>
        <dbReference type="PROSITE" id="PS51746"/>
    </source>
</evidence>
<comment type="caution">
    <text evidence="9">The sequence shown here is derived from an EMBL/GenBank/DDBJ whole genome shotgun (WGS) entry which is preliminary data.</text>
</comment>
<feature type="region of interest" description="Disordered" evidence="6">
    <location>
        <begin position="1"/>
        <end position="27"/>
    </location>
</feature>
<evidence type="ECO:0000256" key="5">
    <source>
        <dbReference type="RuleBase" id="RU003465"/>
    </source>
</evidence>
<keyword evidence="7" id="KW-1133">Transmembrane helix</keyword>
<dbReference type="PROSITE" id="PS01032">
    <property type="entry name" value="PPM_1"/>
    <property type="match status" value="1"/>
</dbReference>
<dbReference type="GO" id="GO:0016020">
    <property type="term" value="C:membrane"/>
    <property type="evidence" value="ECO:0007669"/>
    <property type="project" value="UniProtKB-SubCell"/>
</dbReference>
<dbReference type="EMBL" id="JALLPB020000085">
    <property type="protein sequence ID" value="KAL3821777.1"/>
    <property type="molecule type" value="Genomic_DNA"/>
</dbReference>
<keyword evidence="10" id="KW-1185">Reference proteome</keyword>
<evidence type="ECO:0000256" key="2">
    <source>
        <dbReference type="ARBA" id="ARBA00022723"/>
    </source>
</evidence>
<evidence type="ECO:0000256" key="1">
    <source>
        <dbReference type="ARBA" id="ARBA00004170"/>
    </source>
</evidence>
<dbReference type="Gene3D" id="3.60.40.10">
    <property type="entry name" value="PPM-type phosphatase domain"/>
    <property type="match status" value="1"/>
</dbReference>
<keyword evidence="4 5" id="KW-0904">Protein phosphatase</keyword>
<evidence type="ECO:0000256" key="7">
    <source>
        <dbReference type="SAM" id="Phobius"/>
    </source>
</evidence>
<keyword evidence="2" id="KW-0479">Metal-binding</keyword>
<gene>
    <name evidence="9" type="ORF">ACHAXA_000276</name>
</gene>
<dbReference type="InterPro" id="IPR015655">
    <property type="entry name" value="PP2C"/>
</dbReference>
<dbReference type="SUPFAM" id="SSF81606">
    <property type="entry name" value="PP2C-like"/>
    <property type="match status" value="1"/>
</dbReference>
<organism evidence="9 10">
    <name type="scientific">Cyclostephanos tholiformis</name>
    <dbReference type="NCBI Taxonomy" id="382380"/>
    <lineage>
        <taxon>Eukaryota</taxon>
        <taxon>Sar</taxon>
        <taxon>Stramenopiles</taxon>
        <taxon>Ochrophyta</taxon>
        <taxon>Bacillariophyta</taxon>
        <taxon>Coscinodiscophyceae</taxon>
        <taxon>Thalassiosirophycidae</taxon>
        <taxon>Stephanodiscales</taxon>
        <taxon>Stephanodiscaceae</taxon>
        <taxon>Cyclostephanos</taxon>
    </lineage>
</organism>
<dbReference type="InterPro" id="IPR001932">
    <property type="entry name" value="PPM-type_phosphatase-like_dom"/>
</dbReference>
<name>A0ABD3SB81_9STRA</name>
<protein>
    <recommendedName>
        <fullName evidence="8">PPM-type phosphatase domain-containing protein</fullName>
    </recommendedName>
</protein>
<feature type="compositionally biased region" description="Basic and acidic residues" evidence="6">
    <location>
        <begin position="72"/>
        <end position="87"/>
    </location>
</feature>
<comment type="subcellular location">
    <subcellularLocation>
        <location evidence="1">Membrane</location>
        <topology evidence="1">Peripheral membrane protein</topology>
    </subcellularLocation>
</comment>
<dbReference type="CDD" id="cd00143">
    <property type="entry name" value="PP2Cc"/>
    <property type="match status" value="1"/>
</dbReference>
<feature type="region of interest" description="Disordered" evidence="6">
    <location>
        <begin position="72"/>
        <end position="104"/>
    </location>
</feature>
<dbReference type="InterPro" id="IPR000222">
    <property type="entry name" value="PP2C_BS"/>
</dbReference>
<dbReference type="GO" id="GO:0004721">
    <property type="term" value="F:phosphoprotein phosphatase activity"/>
    <property type="evidence" value="ECO:0007669"/>
    <property type="project" value="UniProtKB-KW"/>
</dbReference>
<dbReference type="PANTHER" id="PTHR47992">
    <property type="entry name" value="PROTEIN PHOSPHATASE"/>
    <property type="match status" value="1"/>
</dbReference>
<accession>A0ABD3SB81</accession>
<evidence type="ECO:0000256" key="4">
    <source>
        <dbReference type="ARBA" id="ARBA00022912"/>
    </source>
</evidence>
<evidence type="ECO:0000256" key="6">
    <source>
        <dbReference type="SAM" id="MobiDB-lite"/>
    </source>
</evidence>
<feature type="domain" description="PPM-type phosphatase" evidence="8">
    <location>
        <begin position="183"/>
        <end position="535"/>
    </location>
</feature>
<dbReference type="PROSITE" id="PS51746">
    <property type="entry name" value="PPM_2"/>
    <property type="match status" value="1"/>
</dbReference>
<evidence type="ECO:0000313" key="9">
    <source>
        <dbReference type="EMBL" id="KAL3821777.1"/>
    </source>
</evidence>
<evidence type="ECO:0000256" key="3">
    <source>
        <dbReference type="ARBA" id="ARBA00022801"/>
    </source>
</evidence>
<dbReference type="GO" id="GO:0046872">
    <property type="term" value="F:metal ion binding"/>
    <property type="evidence" value="ECO:0007669"/>
    <property type="project" value="UniProtKB-KW"/>
</dbReference>
<keyword evidence="7" id="KW-0472">Membrane</keyword>
<keyword evidence="7" id="KW-0812">Transmembrane</keyword>